<evidence type="ECO:0000259" key="2">
    <source>
        <dbReference type="Pfam" id="PF24883"/>
    </source>
</evidence>
<dbReference type="Proteomes" id="UP001243989">
    <property type="component" value="Unassembled WGS sequence"/>
</dbReference>
<dbReference type="PANTHER" id="PTHR10039">
    <property type="entry name" value="AMELOGENIN"/>
    <property type="match status" value="1"/>
</dbReference>
<comment type="caution">
    <text evidence="3">The sequence shown here is derived from an EMBL/GenBank/DDBJ whole genome shotgun (WGS) entry which is preliminary data.</text>
</comment>
<dbReference type="InterPro" id="IPR056884">
    <property type="entry name" value="NPHP3-like_N"/>
</dbReference>
<keyword evidence="4" id="KW-1185">Reference proteome</keyword>
<feature type="domain" description="Nephrocystin 3-like N-terminal" evidence="2">
    <location>
        <begin position="145"/>
        <end position="262"/>
    </location>
</feature>
<dbReference type="EMBL" id="JAHMHQ010000002">
    <property type="protein sequence ID" value="KAK1655004.1"/>
    <property type="molecule type" value="Genomic_DNA"/>
</dbReference>
<evidence type="ECO:0000256" key="1">
    <source>
        <dbReference type="ARBA" id="ARBA00022737"/>
    </source>
</evidence>
<keyword evidence="1" id="KW-0677">Repeat</keyword>
<evidence type="ECO:0000313" key="3">
    <source>
        <dbReference type="EMBL" id="KAK1655004.1"/>
    </source>
</evidence>
<sequence length="351" mass="38893">MEAAGLASSILTFIDMSYKIAKGTYEIYQSATGVTAENAHVSNVITDLEEAAAGLGTASKGHHADFKAAIVGARKQKDIASIERGLDQYRQQIILHLTLNIHRDQSPSKAQLDRIRDDSSHLANDQHSSVRETLANCANGRKLVLVTTFFWSSGDPLQKSLERFYRTVLFHTLRQCPELLETIIPTLVGTAVSPLSAAMSLSELKAAFSRMQLLENAASYLFFYFIDGLDEYEGDSLNHKHLAEMLRKWARADNVKVICSARPSAVTLAILGASNTFFELHDLTKADIYAFAKTQFEEHLREPAFVTGQAACLGMLQTIAERADGVFLWASLVVRTLLNAVLETRRRVLYP</sequence>
<dbReference type="Pfam" id="PF24883">
    <property type="entry name" value="NPHP3_N"/>
    <property type="match status" value="1"/>
</dbReference>
<proteinExistence type="predicted"/>
<dbReference type="GeneID" id="85472206"/>
<dbReference type="AlphaFoldDB" id="A0AAJ0A2Q4"/>
<dbReference type="RefSeq" id="XP_060451048.1">
    <property type="nucleotide sequence ID" value="XM_060587344.1"/>
</dbReference>
<protein>
    <recommendedName>
        <fullName evidence="2">Nephrocystin 3-like N-terminal domain-containing protein</fullName>
    </recommendedName>
</protein>
<name>A0AAJ0A2Q4_9PEZI</name>
<reference evidence="3" key="1">
    <citation type="submission" date="2021-06" db="EMBL/GenBank/DDBJ databases">
        <title>Comparative genomics, transcriptomics and evolutionary studies reveal genomic signatures of adaptation to plant cell wall in hemibiotrophic fungi.</title>
        <authorList>
            <consortium name="DOE Joint Genome Institute"/>
            <person name="Baroncelli R."/>
            <person name="Diaz J.F."/>
            <person name="Benocci T."/>
            <person name="Peng M."/>
            <person name="Battaglia E."/>
            <person name="Haridas S."/>
            <person name="Andreopoulos W."/>
            <person name="Labutti K."/>
            <person name="Pangilinan J."/>
            <person name="Floch G.L."/>
            <person name="Makela M.R."/>
            <person name="Henrissat B."/>
            <person name="Grigoriev I.V."/>
            <person name="Crouch J.A."/>
            <person name="De Vries R.P."/>
            <person name="Sukno S.A."/>
            <person name="Thon M.R."/>
        </authorList>
    </citation>
    <scope>NUCLEOTIDE SEQUENCE</scope>
    <source>
        <strain evidence="3">CBS 102054</strain>
    </source>
</reference>
<organism evidence="3 4">
    <name type="scientific">Colletotrichum phormii</name>
    <dbReference type="NCBI Taxonomy" id="359342"/>
    <lineage>
        <taxon>Eukaryota</taxon>
        <taxon>Fungi</taxon>
        <taxon>Dikarya</taxon>
        <taxon>Ascomycota</taxon>
        <taxon>Pezizomycotina</taxon>
        <taxon>Sordariomycetes</taxon>
        <taxon>Hypocreomycetidae</taxon>
        <taxon>Glomerellales</taxon>
        <taxon>Glomerellaceae</taxon>
        <taxon>Colletotrichum</taxon>
        <taxon>Colletotrichum acutatum species complex</taxon>
    </lineage>
</organism>
<accession>A0AAJ0A2Q4</accession>
<dbReference type="PANTHER" id="PTHR10039:SF5">
    <property type="entry name" value="NACHT DOMAIN-CONTAINING PROTEIN"/>
    <property type="match status" value="1"/>
</dbReference>
<gene>
    <name evidence="3" type="ORF">BDP81DRAFT_390001</name>
</gene>
<evidence type="ECO:0000313" key="4">
    <source>
        <dbReference type="Proteomes" id="UP001243989"/>
    </source>
</evidence>